<gene>
    <name evidence="1" type="ORF">TRIUR3_35300</name>
</gene>
<sequence length="494" mass="55317">MGRYYRVGRRCKKITSAPTTARAAKPGQRPRYYRSQEAVLPHLRPVLPQGPAVLPQGPAGFKALSGKDDGGNQFVFVLQLGGAQERFRRRGGVAAAAVGGRFSPYASVFLCCRVDFGCAGGGHCRGIESRDKVAASIDMLCFVSNIVTFVSFAYNPFRNIIFFTQLLVAVDIGCAGDDYCRGLEVLSLIRIRFSNLSFKKIPRERSVRQYLNKYGVVDTRPIEGGGSAVICTKYGRNLWSGFIKVITDAHNRHQSWGGQFTMEDLRMSGHRCRIKREPMCDGSFANLLLDLSMLARLLLVDEFRDSQGYPISYIQELYNLMVSPTVGSCPSKAKKEKFLKFLHNHPAVKSPRAVTILISVVFQAYKSMGQIGKPKVDDLVAKTKLTTKDWRVDAALNSLLNKVLLFKYNDPNNTLASYAPNSCDLFRFLRNFQQHGGDANQGDKKQNISNLEELEYIASYRFPTFISMLIEDLVMVLDMQGMLQYAWENYTCSA</sequence>
<dbReference type="PANTHER" id="PTHR35161">
    <property type="entry name" value="OS02G0303100 PROTEIN"/>
    <property type="match status" value="1"/>
</dbReference>
<accession>M7ZY70</accession>
<dbReference type="PANTHER" id="PTHR35161:SF19">
    <property type="entry name" value="OS02G0113400 PROTEIN"/>
    <property type="match status" value="1"/>
</dbReference>
<dbReference type="EMBL" id="KD010943">
    <property type="protein sequence ID" value="EMS68123.1"/>
    <property type="molecule type" value="Genomic_DNA"/>
</dbReference>
<organism evidence="1">
    <name type="scientific">Triticum urartu</name>
    <name type="common">Red wild einkorn</name>
    <name type="synonym">Crithodium urartu</name>
    <dbReference type="NCBI Taxonomy" id="4572"/>
    <lineage>
        <taxon>Eukaryota</taxon>
        <taxon>Viridiplantae</taxon>
        <taxon>Streptophyta</taxon>
        <taxon>Embryophyta</taxon>
        <taxon>Tracheophyta</taxon>
        <taxon>Spermatophyta</taxon>
        <taxon>Magnoliopsida</taxon>
        <taxon>Liliopsida</taxon>
        <taxon>Poales</taxon>
        <taxon>Poaceae</taxon>
        <taxon>BOP clade</taxon>
        <taxon>Pooideae</taxon>
        <taxon>Triticodae</taxon>
        <taxon>Triticeae</taxon>
        <taxon>Triticinae</taxon>
        <taxon>Triticum</taxon>
    </lineage>
</organism>
<evidence type="ECO:0000313" key="1">
    <source>
        <dbReference type="EMBL" id="EMS68123.1"/>
    </source>
</evidence>
<reference evidence="1" key="1">
    <citation type="journal article" date="2013" name="Nature">
        <title>Draft genome of the wheat A-genome progenitor Triticum urartu.</title>
        <authorList>
            <person name="Ling H.Q."/>
            <person name="Zhao S."/>
            <person name="Liu D."/>
            <person name="Wang J."/>
            <person name="Sun H."/>
            <person name="Zhang C."/>
            <person name="Fan H."/>
            <person name="Li D."/>
            <person name="Dong L."/>
            <person name="Tao Y."/>
            <person name="Gao C."/>
            <person name="Wu H."/>
            <person name="Li Y."/>
            <person name="Cui Y."/>
            <person name="Guo X."/>
            <person name="Zheng S."/>
            <person name="Wang B."/>
            <person name="Yu K."/>
            <person name="Liang Q."/>
            <person name="Yang W."/>
            <person name="Lou X."/>
            <person name="Chen J."/>
            <person name="Feng M."/>
            <person name="Jian J."/>
            <person name="Zhang X."/>
            <person name="Luo G."/>
            <person name="Jiang Y."/>
            <person name="Liu J."/>
            <person name="Wang Z."/>
            <person name="Sha Y."/>
            <person name="Zhang B."/>
            <person name="Wu H."/>
            <person name="Tang D."/>
            <person name="Shen Q."/>
            <person name="Xue P."/>
            <person name="Zou S."/>
            <person name="Wang X."/>
            <person name="Liu X."/>
            <person name="Wang F."/>
            <person name="Yang Y."/>
            <person name="An X."/>
            <person name="Dong Z."/>
            <person name="Zhang K."/>
            <person name="Zhang X."/>
            <person name="Luo M.C."/>
            <person name="Dvorak J."/>
            <person name="Tong Y."/>
            <person name="Wang J."/>
            <person name="Yang H."/>
            <person name="Li Z."/>
            <person name="Wang D."/>
            <person name="Zhang A."/>
            <person name="Wang J."/>
        </authorList>
    </citation>
    <scope>NUCLEOTIDE SEQUENCE</scope>
</reference>
<name>M7ZY70_TRIUA</name>
<protein>
    <submittedName>
        <fullName evidence="1">Uncharacterized protein</fullName>
    </submittedName>
</protein>
<dbReference type="AlphaFoldDB" id="M7ZY70"/>
<proteinExistence type="predicted"/>